<protein>
    <recommendedName>
        <fullName evidence="3">Protein SMG9</fullName>
    </recommendedName>
</protein>
<organism evidence="2">
    <name type="scientific">Amorphochlora amoebiformis</name>
    <dbReference type="NCBI Taxonomy" id="1561963"/>
    <lineage>
        <taxon>Eukaryota</taxon>
        <taxon>Sar</taxon>
        <taxon>Rhizaria</taxon>
        <taxon>Cercozoa</taxon>
        <taxon>Chlorarachniophyceae</taxon>
        <taxon>Amorphochlora</taxon>
    </lineage>
</organism>
<dbReference type="InterPro" id="IPR039177">
    <property type="entry name" value="SMG9"/>
</dbReference>
<proteinExistence type="predicted"/>
<feature type="compositionally biased region" description="Basic residues" evidence="1">
    <location>
        <begin position="1"/>
        <end position="18"/>
    </location>
</feature>
<dbReference type="PANTHER" id="PTHR14270">
    <property type="entry name" value="NONSENSE-MEDIATED MRNA DECAY FACTOR SMG9"/>
    <property type="match status" value="1"/>
</dbReference>
<feature type="region of interest" description="Disordered" evidence="1">
    <location>
        <begin position="469"/>
        <end position="556"/>
    </location>
</feature>
<feature type="region of interest" description="Disordered" evidence="1">
    <location>
        <begin position="1"/>
        <end position="130"/>
    </location>
</feature>
<dbReference type="EMBL" id="HBEM01001428">
    <property type="protein sequence ID" value="CAD8430079.1"/>
    <property type="molecule type" value="Transcribed_RNA"/>
</dbReference>
<dbReference type="GO" id="GO:0000184">
    <property type="term" value="P:nuclear-transcribed mRNA catabolic process, nonsense-mediated decay"/>
    <property type="evidence" value="ECO:0007669"/>
    <property type="project" value="InterPro"/>
</dbReference>
<dbReference type="PANTHER" id="PTHR14270:SF0">
    <property type="entry name" value="NONSENSE-MEDIATED MRNA DECAY FACTOR SMG9"/>
    <property type="match status" value="1"/>
</dbReference>
<evidence type="ECO:0000313" key="2">
    <source>
        <dbReference type="EMBL" id="CAD8430079.1"/>
    </source>
</evidence>
<evidence type="ECO:0000256" key="1">
    <source>
        <dbReference type="SAM" id="MobiDB-lite"/>
    </source>
</evidence>
<feature type="compositionally biased region" description="Basic residues" evidence="1">
    <location>
        <begin position="478"/>
        <end position="495"/>
    </location>
</feature>
<feature type="compositionally biased region" description="Polar residues" evidence="1">
    <location>
        <begin position="63"/>
        <end position="80"/>
    </location>
</feature>
<reference evidence="2" key="1">
    <citation type="submission" date="2021-01" db="EMBL/GenBank/DDBJ databases">
        <authorList>
            <person name="Corre E."/>
            <person name="Pelletier E."/>
            <person name="Niang G."/>
            <person name="Scheremetjew M."/>
            <person name="Finn R."/>
            <person name="Kale V."/>
            <person name="Holt S."/>
            <person name="Cochrane G."/>
            <person name="Meng A."/>
            <person name="Brown T."/>
            <person name="Cohen L."/>
        </authorList>
    </citation>
    <scope>NUCLEOTIDE SEQUENCE</scope>
    <source>
        <strain evidence="2">CCMP2058</strain>
    </source>
</reference>
<evidence type="ECO:0008006" key="3">
    <source>
        <dbReference type="Google" id="ProtNLM"/>
    </source>
</evidence>
<accession>A0A7S0GQ65</accession>
<sequence>MPNSGRRGKGPGRRKTKVRGSNTSKGDNMPQHFTIMTRATNATNPENQPDVKITRPDLRGISSEKSPQHMQRRNLNSENKNGGRAYTPARNILTNPKPHPGSKTETPQRESSRGATLPPSTRSTSLPKQPVKLLTKRFNLTTSDLEQLLRDQPDYTVVGILGLEGSGKSTLLSAFSTSSTSSLSHTTNTVFATRRGPDCQCHHQTIGIDAYVTPERLILLDTQPVLSPSVLTKMILENAPCPPSLSLATLFDYQSIQLTLFLLSVCHLVIAVCAHDDPRWPLWRLLQTAEMLRGTLTPGNLFKPTKSTSEPNVEKNVVPGVQAPGRGEDPGAAVIFAYTRVPDSSLEQKMLAGLQSALDHAFEGSILRRDKQLDTALLGGSPQSSIPLFCLPDLRGTKSVPPQMARACLDHFVRCLLAVRKREPASGRVSEIRWLETAGKIWDEISNSRRIGEFRQTLQDIYLGRGLDQGGGLDPGAHHGHRQEKASRRGGHRSRKTGEPRLRSPGKGSQRRREGTERRREGSERRREGSESQGHARRRSRGRGRDRENGKGGVEV</sequence>
<dbReference type="AlphaFoldDB" id="A0A7S0GQ65"/>
<feature type="compositionally biased region" description="Basic and acidic residues" evidence="1">
    <location>
        <begin position="511"/>
        <end position="530"/>
    </location>
</feature>
<feature type="compositionally biased region" description="Polar residues" evidence="1">
    <location>
        <begin position="37"/>
        <end position="47"/>
    </location>
</feature>
<name>A0A7S0GQ65_9EUKA</name>
<feature type="compositionally biased region" description="Polar residues" evidence="1">
    <location>
        <begin position="118"/>
        <end position="127"/>
    </location>
</feature>
<gene>
    <name evidence="2" type="ORF">LAMO00422_LOCUS1045</name>
</gene>